<keyword evidence="2" id="KW-0378">Hydrolase</keyword>
<dbReference type="InterPro" id="IPR015943">
    <property type="entry name" value="WD40/YVTN_repeat-like_dom_sf"/>
</dbReference>
<accession>A0ABU1CNV9</accession>
<dbReference type="Proteomes" id="UP001224477">
    <property type="component" value="Unassembled WGS sequence"/>
</dbReference>
<feature type="domain" description="Caspase family p20" evidence="1">
    <location>
        <begin position="1"/>
        <end position="126"/>
    </location>
</feature>
<dbReference type="Gene3D" id="3.40.50.1460">
    <property type="match status" value="1"/>
</dbReference>
<dbReference type="InterPro" id="IPR011600">
    <property type="entry name" value="Pept_C14_caspase"/>
</dbReference>
<dbReference type="PANTHER" id="PTHR22576">
    <property type="entry name" value="MUCOSA ASSOCIATED LYMPHOID TISSUE LYMPHOMA TRANSLOCATION PROTEIN 1/PARACASPASE"/>
    <property type="match status" value="1"/>
</dbReference>
<reference evidence="2 3" key="1">
    <citation type="journal article" date="2023" name="Microbiol. Resour. Announc.">
        <title>Whole-genome sequence of Pseudomonas yamanorum OLsAu1 isolated from the edible ectomycorrhizal mushroom Lactarius sp. section Deliciosi.</title>
        <authorList>
            <person name="Ramirez-Mendoza R."/>
            <person name="Angeles-Argaiz R.E."/>
            <person name="Hernandez-Oaxaca D."/>
            <person name="Aguirre-Beltran L."/>
            <person name="Almaraz-Suarez J."/>
            <person name="Perez-Moreno J."/>
        </authorList>
    </citation>
    <scope>NUCLEOTIDE SEQUENCE [LARGE SCALE GENOMIC DNA]</scope>
    <source>
        <strain evidence="2 3">OLsAu1</strain>
    </source>
</reference>
<gene>
    <name evidence="2" type="ORF">RCO22_08410</name>
</gene>
<dbReference type="InterPro" id="IPR052039">
    <property type="entry name" value="Caspase-related_regulators"/>
</dbReference>
<dbReference type="PROSITE" id="PS50208">
    <property type="entry name" value="CASPASE_P20"/>
    <property type="match status" value="1"/>
</dbReference>
<dbReference type="Gene3D" id="2.130.10.10">
    <property type="entry name" value="YVTN repeat-like/Quinoprotein amine dehydrogenase"/>
    <property type="match status" value="1"/>
</dbReference>
<dbReference type="InterPro" id="IPR036322">
    <property type="entry name" value="WD40_repeat_dom_sf"/>
</dbReference>
<evidence type="ECO:0000313" key="3">
    <source>
        <dbReference type="Proteomes" id="UP001224477"/>
    </source>
</evidence>
<keyword evidence="3" id="KW-1185">Reference proteome</keyword>
<dbReference type="InterPro" id="IPR001309">
    <property type="entry name" value="Pept_C14_p20"/>
</dbReference>
<name>A0ABU1CNV9_9PSED</name>
<dbReference type="SUPFAM" id="SSF50978">
    <property type="entry name" value="WD40 repeat-like"/>
    <property type="match status" value="1"/>
</dbReference>
<dbReference type="EMBL" id="JAVGXC010000006">
    <property type="protein sequence ID" value="MDR0188957.1"/>
    <property type="molecule type" value="Genomic_DNA"/>
</dbReference>
<dbReference type="EC" id="3.4.22.-" evidence="2"/>
<dbReference type="RefSeq" id="WP_309254614.1">
    <property type="nucleotide sequence ID" value="NZ_JAVGXC010000006.1"/>
</dbReference>
<protein>
    <submittedName>
        <fullName evidence="2">Caspase family protein</fullName>
        <ecNumber evidence="2">3.4.22.-</ecNumber>
    </submittedName>
</protein>
<dbReference type="PANTHER" id="PTHR22576:SF37">
    <property type="entry name" value="MUCOSA-ASSOCIATED LYMPHOID TISSUE LYMPHOMA TRANSLOCATION PROTEIN 1"/>
    <property type="match status" value="1"/>
</dbReference>
<evidence type="ECO:0000313" key="2">
    <source>
        <dbReference type="EMBL" id="MDR0188957.1"/>
    </source>
</evidence>
<proteinExistence type="predicted"/>
<dbReference type="Pfam" id="PF00656">
    <property type="entry name" value="Peptidase_C14"/>
    <property type="match status" value="1"/>
</dbReference>
<comment type="caution">
    <text evidence="2">The sequence shown here is derived from an EMBL/GenBank/DDBJ whole genome shotgun (WGS) entry which is preliminary data.</text>
</comment>
<sequence length="582" mass="64217">MKRYGLVIGNAAYALEPLDNTLNDARTVHQALQARGFDASLICDASTAQMADAVATLKARLEPGDLLFFFFAGHAFEHLGYGYLMPVDIPEFTAGAIRHYAYPVDELLRETQGLGTCRVVVLDACRDAFDEADLSFRSLIESIHQQRADSEKHQRNLLLSYSTSYGASASDGSETNSPFTKVLTTLLPNHRLSVEEMFKEVGCSVIRNTNNQQRPWFYSSLETDVKMSDLPTYQQRQSFYAPTKGSLYALASSRDHSALLLVGSAPYIYHLGSHGPKGSIRCEDGVKAASVSNSGAVFLLNGKDCLVIPHLSHTVDLSHIEPIGITSSNDGRFVLVYGDQEFVIFQIGPATCDRIHYQHCSDRYFYCAEFVDDSQVWIGGDRHAIHAIQLDGATAVCQIIELPFTDYVYAMTPVTDARVLLATSSGGVYMINRASRVAGLVMNLGESVRLPSSRRSSLLHVTGEDQIINTFLFAPKEMDHITLKRLGEHLRSNELLYAVRSTSLPLMAIGSSEGLITIIDTRNWDNYQQLDASGGRETELTGLAFTADNTLVAATKDCHVLFYAPINERYSASLTHIDTHVQ</sequence>
<dbReference type="GO" id="GO:0016787">
    <property type="term" value="F:hydrolase activity"/>
    <property type="evidence" value="ECO:0007669"/>
    <property type="project" value="UniProtKB-KW"/>
</dbReference>
<evidence type="ECO:0000259" key="1">
    <source>
        <dbReference type="PROSITE" id="PS50208"/>
    </source>
</evidence>
<organism evidence="2 3">
    <name type="scientific">Pseudomonas yamanorum</name>
    <dbReference type="NCBI Taxonomy" id="515393"/>
    <lineage>
        <taxon>Bacteria</taxon>
        <taxon>Pseudomonadati</taxon>
        <taxon>Pseudomonadota</taxon>
        <taxon>Gammaproteobacteria</taxon>
        <taxon>Pseudomonadales</taxon>
        <taxon>Pseudomonadaceae</taxon>
        <taxon>Pseudomonas</taxon>
    </lineage>
</organism>
<dbReference type="InterPro" id="IPR029030">
    <property type="entry name" value="Caspase-like_dom_sf"/>
</dbReference>
<dbReference type="SUPFAM" id="SSF52129">
    <property type="entry name" value="Caspase-like"/>
    <property type="match status" value="1"/>
</dbReference>